<dbReference type="InterPro" id="IPR023298">
    <property type="entry name" value="ATPase_P-typ_TM_dom_sf"/>
</dbReference>
<dbReference type="OrthoDB" id="9760364at2"/>
<name>K8DX28_9FIRM</name>
<evidence type="ECO:0000256" key="7">
    <source>
        <dbReference type="ARBA" id="ARBA00022840"/>
    </source>
</evidence>
<dbReference type="GO" id="GO:0008551">
    <property type="term" value="F:P-type cadmium transporter activity"/>
    <property type="evidence" value="ECO:0007669"/>
    <property type="project" value="UniProtKB-EC"/>
</dbReference>
<evidence type="ECO:0000256" key="11">
    <source>
        <dbReference type="ARBA" id="ARBA00039103"/>
    </source>
</evidence>
<dbReference type="Pfam" id="PF00702">
    <property type="entry name" value="Hydrolase"/>
    <property type="match status" value="1"/>
</dbReference>
<organism evidence="15 16">
    <name type="scientific">Desulforamulus hydrothermalis Lam5 = DSM 18033</name>
    <dbReference type="NCBI Taxonomy" id="1121428"/>
    <lineage>
        <taxon>Bacteria</taxon>
        <taxon>Bacillati</taxon>
        <taxon>Bacillota</taxon>
        <taxon>Clostridia</taxon>
        <taxon>Eubacteriales</taxon>
        <taxon>Peptococcaceae</taxon>
        <taxon>Desulforamulus</taxon>
    </lineage>
</organism>
<dbReference type="InterPro" id="IPR006121">
    <property type="entry name" value="HMA_dom"/>
</dbReference>
<feature type="transmembrane region" description="Helical" evidence="13">
    <location>
        <begin position="112"/>
        <end position="132"/>
    </location>
</feature>
<keyword evidence="13" id="KW-1003">Cell membrane</keyword>
<evidence type="ECO:0000256" key="2">
    <source>
        <dbReference type="ARBA" id="ARBA00006024"/>
    </source>
</evidence>
<feature type="transmembrane region" description="Helical" evidence="13">
    <location>
        <begin position="313"/>
        <end position="336"/>
    </location>
</feature>
<keyword evidence="9 13" id="KW-1133">Transmembrane helix</keyword>
<evidence type="ECO:0000256" key="5">
    <source>
        <dbReference type="ARBA" id="ARBA00022723"/>
    </source>
</evidence>
<accession>K8DX28</accession>
<evidence type="ECO:0000256" key="4">
    <source>
        <dbReference type="ARBA" id="ARBA00022692"/>
    </source>
</evidence>
<dbReference type="CDD" id="cd00371">
    <property type="entry name" value="HMA"/>
    <property type="match status" value="1"/>
</dbReference>
<dbReference type="PRINTS" id="PR00119">
    <property type="entry name" value="CATATPASE"/>
</dbReference>
<dbReference type="Pfam" id="PF00403">
    <property type="entry name" value="HMA"/>
    <property type="match status" value="1"/>
</dbReference>
<dbReference type="InterPro" id="IPR036163">
    <property type="entry name" value="HMA_dom_sf"/>
</dbReference>
<dbReference type="InterPro" id="IPR044492">
    <property type="entry name" value="P_typ_ATPase_HD_dom"/>
</dbReference>
<comment type="catalytic activity">
    <reaction evidence="12">
        <text>Cd(2+)(in) + ATP + H2O = Cd(2+)(out) + ADP + phosphate + H(+)</text>
        <dbReference type="Rhea" id="RHEA:12132"/>
        <dbReference type="ChEBI" id="CHEBI:15377"/>
        <dbReference type="ChEBI" id="CHEBI:15378"/>
        <dbReference type="ChEBI" id="CHEBI:30616"/>
        <dbReference type="ChEBI" id="CHEBI:43474"/>
        <dbReference type="ChEBI" id="CHEBI:48775"/>
        <dbReference type="ChEBI" id="CHEBI:456216"/>
        <dbReference type="EC" id="7.2.2.21"/>
    </reaction>
</comment>
<keyword evidence="3" id="KW-0104">Cadmium</keyword>
<comment type="similarity">
    <text evidence="2 13">Belongs to the cation transport ATPase (P-type) (TC 3.A.3) family. Type IB subfamily.</text>
</comment>
<dbReference type="SUPFAM" id="SSF56784">
    <property type="entry name" value="HAD-like"/>
    <property type="match status" value="1"/>
</dbReference>
<comment type="subcellular location">
    <subcellularLocation>
        <location evidence="1">Cell membrane</location>
        <topology evidence="1">Multi-pass membrane protein</topology>
    </subcellularLocation>
</comment>
<evidence type="ECO:0000256" key="6">
    <source>
        <dbReference type="ARBA" id="ARBA00022741"/>
    </source>
</evidence>
<dbReference type="NCBIfam" id="TIGR01494">
    <property type="entry name" value="ATPase_P-type"/>
    <property type="match status" value="1"/>
</dbReference>
<keyword evidence="16" id="KW-1185">Reference proteome</keyword>
<protein>
    <recommendedName>
        <fullName evidence="11">Cd(2+)-exporting ATPase</fullName>
        <ecNumber evidence="11">7.2.2.21</ecNumber>
    </recommendedName>
</protein>
<dbReference type="GO" id="GO:0016887">
    <property type="term" value="F:ATP hydrolysis activity"/>
    <property type="evidence" value="ECO:0007669"/>
    <property type="project" value="InterPro"/>
</dbReference>
<dbReference type="SUPFAM" id="SSF81653">
    <property type="entry name" value="Calcium ATPase, transduction domain A"/>
    <property type="match status" value="1"/>
</dbReference>
<dbReference type="FunFam" id="2.70.150.10:FF:000002">
    <property type="entry name" value="Copper-transporting ATPase 1, putative"/>
    <property type="match status" value="1"/>
</dbReference>
<evidence type="ECO:0000256" key="8">
    <source>
        <dbReference type="ARBA" id="ARBA00022967"/>
    </source>
</evidence>
<dbReference type="Gene3D" id="2.70.150.10">
    <property type="entry name" value="Calcium-transporting ATPase, cytoplasmic transduction domain A"/>
    <property type="match status" value="1"/>
</dbReference>
<evidence type="ECO:0000313" key="16">
    <source>
        <dbReference type="Proteomes" id="UP000009315"/>
    </source>
</evidence>
<dbReference type="GO" id="GO:0005524">
    <property type="term" value="F:ATP binding"/>
    <property type="evidence" value="ECO:0007669"/>
    <property type="project" value="UniProtKB-UniRule"/>
</dbReference>
<dbReference type="SFLD" id="SFLDS00003">
    <property type="entry name" value="Haloacid_Dehalogenase"/>
    <property type="match status" value="1"/>
</dbReference>
<keyword evidence="15" id="KW-0378">Hydrolase</keyword>
<dbReference type="InterPro" id="IPR036412">
    <property type="entry name" value="HAD-like_sf"/>
</dbReference>
<dbReference type="SFLD" id="SFLDG00002">
    <property type="entry name" value="C1.7:_P-type_atpase_like"/>
    <property type="match status" value="1"/>
</dbReference>
<dbReference type="GO" id="GO:0005886">
    <property type="term" value="C:plasma membrane"/>
    <property type="evidence" value="ECO:0007669"/>
    <property type="project" value="UniProtKB-SubCell"/>
</dbReference>
<comment type="caution">
    <text evidence="15">The sequence shown here is derived from an EMBL/GenBank/DDBJ whole genome shotgun (WGS) entry which is preliminary data.</text>
</comment>
<dbReference type="InterPro" id="IPR018303">
    <property type="entry name" value="ATPase_P-typ_P_site"/>
</dbReference>
<dbReference type="InterPro" id="IPR027256">
    <property type="entry name" value="P-typ_ATPase_IB"/>
</dbReference>
<dbReference type="SUPFAM" id="SSF81665">
    <property type="entry name" value="Calcium ATPase, transmembrane domain M"/>
    <property type="match status" value="1"/>
</dbReference>
<evidence type="ECO:0000256" key="10">
    <source>
        <dbReference type="ARBA" id="ARBA00023136"/>
    </source>
</evidence>
<dbReference type="SFLD" id="SFLDF00027">
    <property type="entry name" value="p-type_atpase"/>
    <property type="match status" value="1"/>
</dbReference>
<evidence type="ECO:0000259" key="14">
    <source>
        <dbReference type="PROSITE" id="PS50846"/>
    </source>
</evidence>
<keyword evidence="10 13" id="KW-0472">Membrane</keyword>
<dbReference type="RefSeq" id="WP_008409748.1">
    <property type="nucleotide sequence ID" value="NZ_CAOS01000001.1"/>
</dbReference>
<evidence type="ECO:0000256" key="3">
    <source>
        <dbReference type="ARBA" id="ARBA00022539"/>
    </source>
</evidence>
<proteinExistence type="inferred from homology"/>
<dbReference type="Gene3D" id="3.30.70.100">
    <property type="match status" value="1"/>
</dbReference>
<feature type="domain" description="HMA" evidence="14">
    <location>
        <begin position="5"/>
        <end position="68"/>
    </location>
</feature>
<dbReference type="STRING" id="1121428.DESHY_10209"/>
<gene>
    <name evidence="15" type="primary">cadA</name>
    <name evidence="15" type="ORF">DESHY_10209</name>
</gene>
<evidence type="ECO:0000256" key="9">
    <source>
        <dbReference type="ARBA" id="ARBA00022989"/>
    </source>
</evidence>
<dbReference type="EC" id="7.2.2.21" evidence="11"/>
<reference evidence="15 16" key="1">
    <citation type="journal article" date="2013" name="Genome Announc.">
        <title>Genome Sequence of the Sulfate-Reducing Bacterium Desulfotomaculum hydrothermale Lam5(T).</title>
        <authorList>
            <person name="Amin O."/>
            <person name="Fardeau M.L."/>
            <person name="Valette O."/>
            <person name="Hirschler-Rea A."/>
            <person name="Barbe V."/>
            <person name="Medigue C."/>
            <person name="Vacherie B."/>
            <person name="Ollivier B."/>
            <person name="Bertin P.N."/>
            <person name="Dolla A."/>
        </authorList>
    </citation>
    <scope>NUCLEOTIDE SEQUENCE [LARGE SCALE GENOMIC DNA]</scope>
    <source>
        <strain evidence="16">Lam5 / DSM 18033</strain>
    </source>
</reference>
<dbReference type="Proteomes" id="UP000009315">
    <property type="component" value="Unassembled WGS sequence"/>
</dbReference>
<keyword evidence="7 13" id="KW-0067">ATP-binding</keyword>
<keyword evidence="8" id="KW-1278">Translocase</keyword>
<feature type="transmembrane region" description="Helical" evidence="13">
    <location>
        <begin position="660"/>
        <end position="679"/>
    </location>
</feature>
<dbReference type="InterPro" id="IPR059000">
    <property type="entry name" value="ATPase_P-type_domA"/>
</dbReference>
<evidence type="ECO:0000256" key="1">
    <source>
        <dbReference type="ARBA" id="ARBA00004651"/>
    </source>
</evidence>
<dbReference type="PRINTS" id="PR00941">
    <property type="entry name" value="CDATPASE"/>
</dbReference>
<evidence type="ECO:0000256" key="12">
    <source>
        <dbReference type="ARBA" id="ARBA00049338"/>
    </source>
</evidence>
<dbReference type="PANTHER" id="PTHR48085:SF5">
    <property type="entry name" value="CADMIUM_ZINC-TRANSPORTING ATPASE HMA4-RELATED"/>
    <property type="match status" value="1"/>
</dbReference>
<dbReference type="AlphaFoldDB" id="K8DX28"/>
<dbReference type="EMBL" id="CAOS01000001">
    <property type="protein sequence ID" value="CCO07049.1"/>
    <property type="molecule type" value="Genomic_DNA"/>
</dbReference>
<sequence length="728" mass="77093">MNNDKALEFRLENLSCAHCAAKLERRIASLPGVRAAKLNFPAARLTVYGNVGRETVIDEAKRDGVTAIPAGEDNGSEQPLPSFWAKYRRAVISILTGVLLIAGWYLDYGLAAQTGAGAMYLACIIIGGYPVGRKAFSSLRGRRLDMNVLMSVAVIGAVFIGEWSEGATVAFLFSVSDMLETYTTEKTRGSIRRLMQLAPTSATVIRNSQEVKLPVSQIMAGDILLIRPGEKIALDGIVTAGSSAVNQSAITGESLPVDRRPGDEVFAGTINGEGSLQVKVTRTVKDTTLSKIIYLVEEAQAQRAPYQTLADRFAAVYTPTVMALAALLITIPPLLLAKPWEPWLYRGLALLMVACPCALVISTPVAIVSAIGGGARHGVLIKGGMHLETLGQLKALAFDKTGTLTVGTPEVTQILTLPVFQPDKLLTLVAAVEYHSEHPLAQAIVKRAMSLTLNSGLPPAHDFKSFTGLGAKAVVEGRRVLVGSPRLLEQHGIDTGVWQATLANLQEQGLTVVMVAIDGEATGCLALSDTVRPQAAATLDSLKKLGLHPLVMLTGDHMATAGSVARQIGIPDYQANLLPQDKVLAVQTLRERYGSIGMVGDGINDAPALAAANIGIAMGGAGNDTALETADVVLMTDDLSKLPFAVRLGREARRVIKQNIFFAISIKTLAVLLVFPGWLTLWLAILADMGAGLLVTLNSMRLLALRPKQANPAAVNKNVAGCSMAAGG</sequence>
<dbReference type="InterPro" id="IPR051014">
    <property type="entry name" value="Cation_Transport_ATPase_IB"/>
</dbReference>
<dbReference type="NCBIfam" id="TIGR01512">
    <property type="entry name" value="ATPase-IB2_Cd"/>
    <property type="match status" value="1"/>
</dbReference>
<dbReference type="PROSITE" id="PS50846">
    <property type="entry name" value="HMA_2"/>
    <property type="match status" value="1"/>
</dbReference>
<dbReference type="PANTHER" id="PTHR48085">
    <property type="entry name" value="CADMIUM/ZINC-TRANSPORTING ATPASE HMA2-RELATED"/>
    <property type="match status" value="1"/>
</dbReference>
<dbReference type="Pfam" id="PF00122">
    <property type="entry name" value="E1-E2_ATPase"/>
    <property type="match status" value="1"/>
</dbReference>
<dbReference type="SUPFAM" id="SSF55008">
    <property type="entry name" value="HMA, heavy metal-associated domain"/>
    <property type="match status" value="1"/>
</dbReference>
<evidence type="ECO:0000313" key="15">
    <source>
        <dbReference type="EMBL" id="CCO07049.1"/>
    </source>
</evidence>
<feature type="transmembrane region" description="Helical" evidence="13">
    <location>
        <begin position="348"/>
        <end position="372"/>
    </location>
</feature>
<keyword evidence="4 13" id="KW-0812">Transmembrane</keyword>
<dbReference type="NCBIfam" id="TIGR01511">
    <property type="entry name" value="ATPase-IB1_Cu"/>
    <property type="match status" value="1"/>
</dbReference>
<dbReference type="PROSITE" id="PS00154">
    <property type="entry name" value="ATPASE_E1_E2"/>
    <property type="match status" value="1"/>
</dbReference>
<dbReference type="InterPro" id="IPR023214">
    <property type="entry name" value="HAD_sf"/>
</dbReference>
<feature type="transmembrane region" description="Helical" evidence="13">
    <location>
        <begin position="90"/>
        <end position="106"/>
    </location>
</feature>
<dbReference type="InterPro" id="IPR008250">
    <property type="entry name" value="ATPase_P-typ_transduc_dom_A_sf"/>
</dbReference>
<keyword evidence="5 13" id="KW-0479">Metal-binding</keyword>
<dbReference type="GO" id="GO:0046872">
    <property type="term" value="F:metal ion binding"/>
    <property type="evidence" value="ECO:0007669"/>
    <property type="project" value="UniProtKB-KW"/>
</dbReference>
<evidence type="ECO:0000256" key="13">
    <source>
        <dbReference type="RuleBase" id="RU362081"/>
    </source>
</evidence>
<dbReference type="Gene3D" id="3.40.1110.10">
    <property type="entry name" value="Calcium-transporting ATPase, cytoplasmic domain N"/>
    <property type="match status" value="1"/>
</dbReference>
<dbReference type="eggNOG" id="COG2217">
    <property type="taxonomic scope" value="Bacteria"/>
</dbReference>
<dbReference type="Gene3D" id="3.40.50.1000">
    <property type="entry name" value="HAD superfamily/HAD-like"/>
    <property type="match status" value="1"/>
</dbReference>
<dbReference type="InterPro" id="IPR001757">
    <property type="entry name" value="P_typ_ATPase"/>
</dbReference>
<dbReference type="InterPro" id="IPR023299">
    <property type="entry name" value="ATPase_P-typ_cyto_dom_N"/>
</dbReference>
<keyword evidence="6 13" id="KW-0547">Nucleotide-binding</keyword>
<dbReference type="NCBIfam" id="TIGR01525">
    <property type="entry name" value="ATPase-IB_hvy"/>
    <property type="match status" value="1"/>
</dbReference>